<dbReference type="EMBL" id="JARIHO010000009">
    <property type="protein sequence ID" value="KAJ7355657.1"/>
    <property type="molecule type" value="Genomic_DNA"/>
</dbReference>
<name>A0AAD7AEN4_9AGAR</name>
<comment type="caution">
    <text evidence="2">The sequence shown here is derived from an EMBL/GenBank/DDBJ whole genome shotgun (WGS) entry which is preliminary data.</text>
</comment>
<reference evidence="2" key="1">
    <citation type="submission" date="2023-03" db="EMBL/GenBank/DDBJ databases">
        <title>Massive genome expansion in bonnet fungi (Mycena s.s.) driven by repeated elements and novel gene families across ecological guilds.</title>
        <authorList>
            <consortium name="Lawrence Berkeley National Laboratory"/>
            <person name="Harder C.B."/>
            <person name="Miyauchi S."/>
            <person name="Viragh M."/>
            <person name="Kuo A."/>
            <person name="Thoen E."/>
            <person name="Andreopoulos B."/>
            <person name="Lu D."/>
            <person name="Skrede I."/>
            <person name="Drula E."/>
            <person name="Henrissat B."/>
            <person name="Morin E."/>
            <person name="Kohler A."/>
            <person name="Barry K."/>
            <person name="LaButti K."/>
            <person name="Morin E."/>
            <person name="Salamov A."/>
            <person name="Lipzen A."/>
            <person name="Mereny Z."/>
            <person name="Hegedus B."/>
            <person name="Baldrian P."/>
            <person name="Stursova M."/>
            <person name="Weitz H."/>
            <person name="Taylor A."/>
            <person name="Grigoriev I.V."/>
            <person name="Nagy L.G."/>
            <person name="Martin F."/>
            <person name="Kauserud H."/>
        </authorList>
    </citation>
    <scope>NUCLEOTIDE SEQUENCE</scope>
    <source>
        <strain evidence="2">CBHHK002</strain>
    </source>
</reference>
<evidence type="ECO:0000313" key="2">
    <source>
        <dbReference type="EMBL" id="KAJ7355657.1"/>
    </source>
</evidence>
<evidence type="ECO:0000313" key="3">
    <source>
        <dbReference type="Proteomes" id="UP001218218"/>
    </source>
</evidence>
<protein>
    <submittedName>
        <fullName evidence="2">Uncharacterized protein</fullName>
    </submittedName>
</protein>
<feature type="region of interest" description="Disordered" evidence="1">
    <location>
        <begin position="297"/>
        <end position="316"/>
    </location>
</feature>
<organism evidence="2 3">
    <name type="scientific">Mycena albidolilacea</name>
    <dbReference type="NCBI Taxonomy" id="1033008"/>
    <lineage>
        <taxon>Eukaryota</taxon>
        <taxon>Fungi</taxon>
        <taxon>Dikarya</taxon>
        <taxon>Basidiomycota</taxon>
        <taxon>Agaricomycotina</taxon>
        <taxon>Agaricomycetes</taxon>
        <taxon>Agaricomycetidae</taxon>
        <taxon>Agaricales</taxon>
        <taxon>Marasmiineae</taxon>
        <taxon>Mycenaceae</taxon>
        <taxon>Mycena</taxon>
    </lineage>
</organism>
<gene>
    <name evidence="2" type="ORF">DFH08DRAFT_505134</name>
</gene>
<sequence>MLNCNLRANRDPAHVTEVRENLVPRTPDPSAHALAPRSTNYSVSHYAQKTDKCVSGAAIFPHEDQLACVPVFERGVAALRSNGADLILDDLYFKARTRPSGTTLPFPPASDFSFQRKRRVFCEWMNCGCIYQCPGMHLPQDQRFLVLSTLLSFPFAVLHLTPRLLTMTPNNSLYRRNGTLIAIELISLWGWGPQAPHASRQPSFPDPWPSSNADVSRNGVTFASLTPNGIFTPQAWPASLPPTTSVSGAIVVDSLPGTLCDGFQCAGGEKSQGIFPEDSSAVPSRETDTGNELCNQYADGDSSEEDPVVSREVDGGDEKGQEFVLHWLARVEPPENSSTPPVSSSSFERGFIPGTAMSHLMRLGLVDPLTLVQYTNL</sequence>
<dbReference type="Proteomes" id="UP001218218">
    <property type="component" value="Unassembled WGS sequence"/>
</dbReference>
<keyword evidence="3" id="KW-1185">Reference proteome</keyword>
<accession>A0AAD7AEN4</accession>
<dbReference type="AlphaFoldDB" id="A0AAD7AEN4"/>
<evidence type="ECO:0000256" key="1">
    <source>
        <dbReference type="SAM" id="MobiDB-lite"/>
    </source>
</evidence>
<proteinExistence type="predicted"/>